<sequence length="255" mass="27331">MATIEKILITGASGYLAQFIINRLYGSYKLTLTDIVEPDQVPADTTFIKADVTNAAEIEAACAEQDAVVHLVALVRGRSDKPASLFADVMVKGTWNVAEACVKQGVGKLVNISSISAYPPASSAKLPYEVGDDFQFGPGDIYYALAKYLGEQIGAAYHQAHGLDVIHVRPGVIAGDGQNPGPAAPDVVTDPWFVYVDPRDVAQCVARAIETETVKYGAYNAVAGRADSRFAWKQAKDDLGYSPEHNWPEIPDGDA</sequence>
<dbReference type="GO" id="GO:0016616">
    <property type="term" value="F:oxidoreductase activity, acting on the CH-OH group of donors, NAD or NADP as acceptor"/>
    <property type="evidence" value="ECO:0007669"/>
    <property type="project" value="TreeGrafter"/>
</dbReference>
<evidence type="ECO:0000256" key="1">
    <source>
        <dbReference type="ARBA" id="ARBA00023002"/>
    </source>
</evidence>
<dbReference type="CDD" id="cd08946">
    <property type="entry name" value="SDR_e"/>
    <property type="match status" value="1"/>
</dbReference>
<dbReference type="SUPFAM" id="SSF51735">
    <property type="entry name" value="NAD(P)-binding Rossmann-fold domains"/>
    <property type="match status" value="1"/>
</dbReference>
<accession>A0AA35XAN2</accession>
<keyword evidence="1" id="KW-0560">Oxidoreductase</keyword>
<reference evidence="4" key="1">
    <citation type="submission" date="2023-03" db="EMBL/GenBank/DDBJ databases">
        <authorList>
            <person name="Steffen K."/>
            <person name="Cardenas P."/>
        </authorList>
    </citation>
    <scope>NUCLEOTIDE SEQUENCE</scope>
</reference>
<dbReference type="InterPro" id="IPR036291">
    <property type="entry name" value="NAD(P)-bd_dom_sf"/>
</dbReference>
<protein>
    <submittedName>
        <fullName evidence="4">dTDP-glucose 4,6-dehydratase</fullName>
    </submittedName>
</protein>
<comment type="similarity">
    <text evidence="2">Belongs to the NAD(P)-dependent epimerase/dehydratase family. Dihydroflavonol-4-reductase subfamily.</text>
</comment>
<organism evidence="4 5">
    <name type="scientific">Geodia barretti</name>
    <name type="common">Barrett's horny sponge</name>
    <dbReference type="NCBI Taxonomy" id="519541"/>
    <lineage>
        <taxon>Eukaryota</taxon>
        <taxon>Metazoa</taxon>
        <taxon>Porifera</taxon>
        <taxon>Demospongiae</taxon>
        <taxon>Heteroscleromorpha</taxon>
        <taxon>Tetractinellida</taxon>
        <taxon>Astrophorina</taxon>
        <taxon>Geodiidae</taxon>
        <taxon>Geodia</taxon>
    </lineage>
</organism>
<proteinExistence type="inferred from homology"/>
<evidence type="ECO:0000256" key="2">
    <source>
        <dbReference type="ARBA" id="ARBA00023445"/>
    </source>
</evidence>
<dbReference type="Proteomes" id="UP001174909">
    <property type="component" value="Unassembled WGS sequence"/>
</dbReference>
<evidence type="ECO:0000313" key="4">
    <source>
        <dbReference type="EMBL" id="CAI8044440.1"/>
    </source>
</evidence>
<evidence type="ECO:0000313" key="5">
    <source>
        <dbReference type="Proteomes" id="UP001174909"/>
    </source>
</evidence>
<dbReference type="AlphaFoldDB" id="A0AA35XAN2"/>
<dbReference type="EMBL" id="CASHTH010003394">
    <property type="protein sequence ID" value="CAI8044440.1"/>
    <property type="molecule type" value="Genomic_DNA"/>
</dbReference>
<gene>
    <name evidence="4" type="ORF">GBAR_LOCUS24645</name>
</gene>
<dbReference type="PANTHER" id="PTHR10366">
    <property type="entry name" value="NAD DEPENDENT EPIMERASE/DEHYDRATASE"/>
    <property type="match status" value="1"/>
</dbReference>
<comment type="caution">
    <text evidence="4">The sequence shown here is derived from an EMBL/GenBank/DDBJ whole genome shotgun (WGS) entry which is preliminary data.</text>
</comment>
<name>A0AA35XAN2_GEOBA</name>
<dbReference type="InterPro" id="IPR050425">
    <property type="entry name" value="NAD(P)_dehydrat-like"/>
</dbReference>
<evidence type="ECO:0000259" key="3">
    <source>
        <dbReference type="Pfam" id="PF01370"/>
    </source>
</evidence>
<dbReference type="Pfam" id="PF01370">
    <property type="entry name" value="Epimerase"/>
    <property type="match status" value="1"/>
</dbReference>
<feature type="domain" description="NAD-dependent epimerase/dehydratase" evidence="3">
    <location>
        <begin position="7"/>
        <end position="180"/>
    </location>
</feature>
<dbReference type="PANTHER" id="PTHR10366:SF564">
    <property type="entry name" value="STEROL-4-ALPHA-CARBOXYLATE 3-DEHYDROGENASE, DECARBOXYLATING"/>
    <property type="match status" value="1"/>
</dbReference>
<dbReference type="Gene3D" id="3.40.50.720">
    <property type="entry name" value="NAD(P)-binding Rossmann-like Domain"/>
    <property type="match status" value="1"/>
</dbReference>
<dbReference type="InterPro" id="IPR001509">
    <property type="entry name" value="Epimerase_deHydtase"/>
</dbReference>
<keyword evidence="5" id="KW-1185">Reference proteome</keyword>